<dbReference type="AlphaFoldDB" id="A0AAJ0H7X1"/>
<proteinExistence type="predicted"/>
<evidence type="ECO:0000313" key="2">
    <source>
        <dbReference type="EMBL" id="KAK3343445.1"/>
    </source>
</evidence>
<name>A0AAJ0H7X1_9PEZI</name>
<dbReference type="EMBL" id="JAUIQD010000007">
    <property type="protein sequence ID" value="KAK3343445.1"/>
    <property type="molecule type" value="Genomic_DNA"/>
</dbReference>
<feature type="signal peptide" evidence="1">
    <location>
        <begin position="1"/>
        <end position="20"/>
    </location>
</feature>
<evidence type="ECO:0000313" key="3">
    <source>
        <dbReference type="Proteomes" id="UP001275084"/>
    </source>
</evidence>
<protein>
    <submittedName>
        <fullName evidence="2">Uncharacterized protein</fullName>
    </submittedName>
</protein>
<sequence length="608" mass="65320">MNRKFLVTLAIGLAAQATHALALNGELAARDEKADLAARTICTSPAPSIGGLITVNLILFSDSGCCNEVSAGSQTFELGATSGLCTAVSGGFQSLRQAVGQNLFGRNIRIFAFASSDCSGSAGIVNLSNNFLGHTEAPSVLEANFLEDGVGDAGVRLHVRDHLAEDEGDAGGECDTEDVCDRGGVENDGAAHEVGERADQRDEVCFGGNVDLDGGVGFWGGGEVDAESGDDAKFGLEEEFVEAGAEAAFVEGNSRRWGCSRSHDRGCCRGRIPSQWRERRASGNGGPETGALALDLVVEIEEGHAGLDYGIAVLVIDLDYAIHAVEIQNHGSLDDGTGPSISQVPAAGDDLQRGLVCAGEFDSFLDLLSGLGPDSAVVATAPGCAYFDGLRGSTEEMAWPYSCGSKIRSNQWLLPCLTPPWRGYSKTNLASSTERSTLVQKHELEEAAALGRVPAMPNMQIHMRWRLTLLDMPRHQQSQFLQLRLAAQRPGSFSRRYFRRCRSSPGPSPRAPDARKVEYLKYSGRAIVLVTPNMLSPASLELDMQETRPVLETARLRVLLSLRYLGVKVLTLRLVVYYFLNYLPETDSSPNEHLSRWLRASGTVLLSI</sequence>
<reference evidence="2" key="2">
    <citation type="submission" date="2023-06" db="EMBL/GenBank/DDBJ databases">
        <authorList>
            <consortium name="Lawrence Berkeley National Laboratory"/>
            <person name="Haridas S."/>
            <person name="Hensen N."/>
            <person name="Bonometti L."/>
            <person name="Westerberg I."/>
            <person name="Brannstrom I.O."/>
            <person name="Guillou S."/>
            <person name="Cros-Aarteil S."/>
            <person name="Calhoun S."/>
            <person name="Kuo A."/>
            <person name="Mondo S."/>
            <person name="Pangilinan J."/>
            <person name="Riley R."/>
            <person name="Labutti K."/>
            <person name="Andreopoulos B."/>
            <person name="Lipzen A."/>
            <person name="Chen C."/>
            <person name="Yanf M."/>
            <person name="Daum C."/>
            <person name="Ng V."/>
            <person name="Clum A."/>
            <person name="Steindorff A."/>
            <person name="Ohm R."/>
            <person name="Martin F."/>
            <person name="Silar P."/>
            <person name="Natvig D."/>
            <person name="Lalanne C."/>
            <person name="Gautier V."/>
            <person name="Ament-Velasquez S.L."/>
            <person name="Kruys A."/>
            <person name="Hutchinson M.I."/>
            <person name="Powell A.J."/>
            <person name="Barry K."/>
            <person name="Miller A.N."/>
            <person name="Grigoriev I.V."/>
            <person name="Debuchy R."/>
            <person name="Gladieux P."/>
            <person name="Thoren M.H."/>
            <person name="Johannesson H."/>
        </authorList>
    </citation>
    <scope>NUCLEOTIDE SEQUENCE</scope>
    <source>
        <strain evidence="2">CBS 955.72</strain>
    </source>
</reference>
<organism evidence="2 3">
    <name type="scientific">Lasiosphaeria hispida</name>
    <dbReference type="NCBI Taxonomy" id="260671"/>
    <lineage>
        <taxon>Eukaryota</taxon>
        <taxon>Fungi</taxon>
        <taxon>Dikarya</taxon>
        <taxon>Ascomycota</taxon>
        <taxon>Pezizomycotina</taxon>
        <taxon>Sordariomycetes</taxon>
        <taxon>Sordariomycetidae</taxon>
        <taxon>Sordariales</taxon>
        <taxon>Lasiosphaeriaceae</taxon>
        <taxon>Lasiosphaeria</taxon>
    </lineage>
</organism>
<reference evidence="2" key="1">
    <citation type="journal article" date="2023" name="Mol. Phylogenet. Evol.">
        <title>Genome-scale phylogeny and comparative genomics of the fungal order Sordariales.</title>
        <authorList>
            <person name="Hensen N."/>
            <person name="Bonometti L."/>
            <person name="Westerberg I."/>
            <person name="Brannstrom I.O."/>
            <person name="Guillou S."/>
            <person name="Cros-Aarteil S."/>
            <person name="Calhoun S."/>
            <person name="Haridas S."/>
            <person name="Kuo A."/>
            <person name="Mondo S."/>
            <person name="Pangilinan J."/>
            <person name="Riley R."/>
            <person name="LaButti K."/>
            <person name="Andreopoulos B."/>
            <person name="Lipzen A."/>
            <person name="Chen C."/>
            <person name="Yan M."/>
            <person name="Daum C."/>
            <person name="Ng V."/>
            <person name="Clum A."/>
            <person name="Steindorff A."/>
            <person name="Ohm R.A."/>
            <person name="Martin F."/>
            <person name="Silar P."/>
            <person name="Natvig D.O."/>
            <person name="Lalanne C."/>
            <person name="Gautier V."/>
            <person name="Ament-Velasquez S.L."/>
            <person name="Kruys A."/>
            <person name="Hutchinson M.I."/>
            <person name="Powell A.J."/>
            <person name="Barry K."/>
            <person name="Miller A.N."/>
            <person name="Grigoriev I.V."/>
            <person name="Debuchy R."/>
            <person name="Gladieux P."/>
            <person name="Hiltunen Thoren M."/>
            <person name="Johannesson H."/>
        </authorList>
    </citation>
    <scope>NUCLEOTIDE SEQUENCE</scope>
    <source>
        <strain evidence="2">CBS 955.72</strain>
    </source>
</reference>
<gene>
    <name evidence="2" type="ORF">B0T25DRAFT_634547</name>
</gene>
<dbReference type="Proteomes" id="UP001275084">
    <property type="component" value="Unassembled WGS sequence"/>
</dbReference>
<comment type="caution">
    <text evidence="2">The sequence shown here is derived from an EMBL/GenBank/DDBJ whole genome shotgun (WGS) entry which is preliminary data.</text>
</comment>
<keyword evidence="3" id="KW-1185">Reference proteome</keyword>
<accession>A0AAJ0H7X1</accession>
<feature type="chain" id="PRO_5042531887" evidence="1">
    <location>
        <begin position="21"/>
        <end position="608"/>
    </location>
</feature>
<keyword evidence="1" id="KW-0732">Signal</keyword>
<evidence type="ECO:0000256" key="1">
    <source>
        <dbReference type="SAM" id="SignalP"/>
    </source>
</evidence>